<proteinExistence type="predicted"/>
<dbReference type="AlphaFoldDB" id="A0A843VUF6"/>
<name>A0A843VUF6_COLES</name>
<organism evidence="2 3">
    <name type="scientific">Colocasia esculenta</name>
    <name type="common">Wild taro</name>
    <name type="synonym">Arum esculentum</name>
    <dbReference type="NCBI Taxonomy" id="4460"/>
    <lineage>
        <taxon>Eukaryota</taxon>
        <taxon>Viridiplantae</taxon>
        <taxon>Streptophyta</taxon>
        <taxon>Embryophyta</taxon>
        <taxon>Tracheophyta</taxon>
        <taxon>Spermatophyta</taxon>
        <taxon>Magnoliopsida</taxon>
        <taxon>Liliopsida</taxon>
        <taxon>Araceae</taxon>
        <taxon>Aroideae</taxon>
        <taxon>Colocasieae</taxon>
        <taxon>Colocasia</taxon>
    </lineage>
</organism>
<accession>A0A843VUF6</accession>
<feature type="transmembrane region" description="Helical" evidence="1">
    <location>
        <begin position="21"/>
        <end position="40"/>
    </location>
</feature>
<evidence type="ECO:0000313" key="3">
    <source>
        <dbReference type="Proteomes" id="UP000652761"/>
    </source>
</evidence>
<keyword evidence="1" id="KW-0812">Transmembrane</keyword>
<dbReference type="EMBL" id="NMUH01001719">
    <property type="protein sequence ID" value="MQL94819.1"/>
    <property type="molecule type" value="Genomic_DNA"/>
</dbReference>
<dbReference type="Proteomes" id="UP000652761">
    <property type="component" value="Unassembled WGS sequence"/>
</dbReference>
<comment type="caution">
    <text evidence="2">The sequence shown here is derived from an EMBL/GenBank/DDBJ whole genome shotgun (WGS) entry which is preliminary data.</text>
</comment>
<gene>
    <name evidence="2" type="ORF">Taro_027468</name>
</gene>
<protein>
    <submittedName>
        <fullName evidence="2">Uncharacterized protein</fullName>
    </submittedName>
</protein>
<evidence type="ECO:0000313" key="2">
    <source>
        <dbReference type="EMBL" id="MQL94819.1"/>
    </source>
</evidence>
<sequence>MHLLHSWSLLLTRRVRSMGPWLCGPRVWCLLVSTVLWPMWLWSGSWTFHP</sequence>
<evidence type="ECO:0000256" key="1">
    <source>
        <dbReference type="SAM" id="Phobius"/>
    </source>
</evidence>
<keyword evidence="1" id="KW-0472">Membrane</keyword>
<reference evidence="2" key="1">
    <citation type="submission" date="2017-07" db="EMBL/GenBank/DDBJ databases">
        <title>Taro Niue Genome Assembly and Annotation.</title>
        <authorList>
            <person name="Atibalentja N."/>
            <person name="Keating K."/>
            <person name="Fields C.J."/>
        </authorList>
    </citation>
    <scope>NUCLEOTIDE SEQUENCE</scope>
    <source>
        <strain evidence="2">Niue_2</strain>
        <tissue evidence="2">Leaf</tissue>
    </source>
</reference>
<keyword evidence="3" id="KW-1185">Reference proteome</keyword>
<keyword evidence="1" id="KW-1133">Transmembrane helix</keyword>